<dbReference type="InterPro" id="IPR002475">
    <property type="entry name" value="Bcl2-like"/>
</dbReference>
<dbReference type="GO" id="GO:0046982">
    <property type="term" value="F:protein heterodimerization activity"/>
    <property type="evidence" value="ECO:0007669"/>
    <property type="project" value="Ensembl"/>
</dbReference>
<evidence type="ECO:0000256" key="6">
    <source>
        <dbReference type="ARBA" id="ARBA00022787"/>
    </source>
</evidence>
<dbReference type="GeneTree" id="ENSGT01130000278292"/>
<dbReference type="PANTHER" id="PTHR11256:SF41">
    <property type="entry name" value="BCL-2 HOMOLOGOUS ANTAGONIST_KILLER"/>
    <property type="match status" value="1"/>
</dbReference>
<dbReference type="SUPFAM" id="SSF56854">
    <property type="entry name" value="Bcl-2 inhibitors of programmed cell death"/>
    <property type="match status" value="1"/>
</dbReference>
<dbReference type="GO" id="GO:0005741">
    <property type="term" value="C:mitochondrial outer membrane"/>
    <property type="evidence" value="ECO:0007669"/>
    <property type="project" value="UniProtKB-SubCell"/>
</dbReference>
<dbReference type="GO" id="GO:0071260">
    <property type="term" value="P:cellular response to mechanical stimulus"/>
    <property type="evidence" value="ECO:0007669"/>
    <property type="project" value="Ensembl"/>
</dbReference>
<reference evidence="16" key="1">
    <citation type="submission" date="2025-08" db="UniProtKB">
        <authorList>
            <consortium name="Ensembl"/>
        </authorList>
    </citation>
    <scope>IDENTIFICATION</scope>
</reference>
<dbReference type="GO" id="GO:0034644">
    <property type="term" value="P:cellular response to UV"/>
    <property type="evidence" value="ECO:0007669"/>
    <property type="project" value="Ensembl"/>
</dbReference>
<dbReference type="Pfam" id="PF00452">
    <property type="entry name" value="Bcl-2"/>
    <property type="match status" value="1"/>
</dbReference>
<evidence type="ECO:0000256" key="2">
    <source>
        <dbReference type="ARBA" id="ARBA00009458"/>
    </source>
</evidence>
<dbReference type="Proteomes" id="UP000694409">
    <property type="component" value="Unassembled WGS sequence"/>
</dbReference>
<dbReference type="GO" id="GO:0043065">
    <property type="term" value="P:positive regulation of apoptotic process"/>
    <property type="evidence" value="ECO:0007669"/>
    <property type="project" value="Ensembl"/>
</dbReference>
<dbReference type="GO" id="GO:0051726">
    <property type="term" value="P:regulation of cell cycle"/>
    <property type="evidence" value="ECO:0007669"/>
    <property type="project" value="Ensembl"/>
</dbReference>
<dbReference type="GO" id="GO:0008630">
    <property type="term" value="P:intrinsic apoptotic signaling pathway in response to DNA damage"/>
    <property type="evidence" value="ECO:0007669"/>
    <property type="project" value="Ensembl"/>
</dbReference>
<organism evidence="16 17">
    <name type="scientific">Serinus canaria</name>
    <name type="common">Island canary</name>
    <name type="synonym">Fringilla canaria</name>
    <dbReference type="NCBI Taxonomy" id="9135"/>
    <lineage>
        <taxon>Eukaryota</taxon>
        <taxon>Metazoa</taxon>
        <taxon>Chordata</taxon>
        <taxon>Craniata</taxon>
        <taxon>Vertebrata</taxon>
        <taxon>Euteleostomi</taxon>
        <taxon>Archelosauria</taxon>
        <taxon>Archosauria</taxon>
        <taxon>Dinosauria</taxon>
        <taxon>Saurischia</taxon>
        <taxon>Theropoda</taxon>
        <taxon>Coelurosauria</taxon>
        <taxon>Aves</taxon>
        <taxon>Neognathae</taxon>
        <taxon>Neoaves</taxon>
        <taxon>Telluraves</taxon>
        <taxon>Australaves</taxon>
        <taxon>Passeriformes</taxon>
        <taxon>Passeroidea</taxon>
        <taxon>Fringillidae</taxon>
        <taxon>Carduelinae</taxon>
        <taxon>Serinus</taxon>
    </lineage>
</organism>
<evidence type="ECO:0000313" key="17">
    <source>
        <dbReference type="Proteomes" id="UP000694409"/>
    </source>
</evidence>
<keyword evidence="5" id="KW-0479">Metal-binding</keyword>
<keyword evidence="17" id="KW-1185">Reference proteome</keyword>
<dbReference type="GO" id="GO:0031334">
    <property type="term" value="P:positive regulation of protein-containing complex assembly"/>
    <property type="evidence" value="ECO:0007669"/>
    <property type="project" value="Ensembl"/>
</dbReference>
<dbReference type="GO" id="GO:0090201">
    <property type="term" value="P:negative regulation of release of cytochrome c from mitochondria"/>
    <property type="evidence" value="ECO:0007669"/>
    <property type="project" value="Ensembl"/>
</dbReference>
<proteinExistence type="inferred from homology"/>
<keyword evidence="10" id="KW-0496">Mitochondrion</keyword>
<dbReference type="PRINTS" id="PR01862">
    <property type="entry name" value="BCL2FAMILY"/>
</dbReference>
<dbReference type="InterPro" id="IPR026298">
    <property type="entry name" value="Bcl-2_fam"/>
</dbReference>
<dbReference type="GO" id="GO:0070242">
    <property type="term" value="P:thymocyte apoptotic process"/>
    <property type="evidence" value="ECO:0007669"/>
    <property type="project" value="Ensembl"/>
</dbReference>
<dbReference type="CDD" id="cd06845">
    <property type="entry name" value="Bcl-2_like"/>
    <property type="match status" value="1"/>
</dbReference>
<dbReference type="GO" id="GO:0010248">
    <property type="term" value="P:establishment or maintenance of transmembrane electrochemical gradient"/>
    <property type="evidence" value="ECO:0007669"/>
    <property type="project" value="Ensembl"/>
</dbReference>
<keyword evidence="11" id="KW-0472">Membrane</keyword>
<evidence type="ECO:0000256" key="8">
    <source>
        <dbReference type="ARBA" id="ARBA00022989"/>
    </source>
</evidence>
<dbReference type="GO" id="GO:0005829">
    <property type="term" value="C:cytosol"/>
    <property type="evidence" value="ECO:0007669"/>
    <property type="project" value="Ensembl"/>
</dbReference>
<evidence type="ECO:0000256" key="12">
    <source>
        <dbReference type="ARBA" id="ARBA00067978"/>
    </source>
</evidence>
<evidence type="ECO:0000256" key="14">
    <source>
        <dbReference type="SAM" id="MobiDB-lite"/>
    </source>
</evidence>
<evidence type="ECO:0000256" key="11">
    <source>
        <dbReference type="ARBA" id="ARBA00023136"/>
    </source>
</evidence>
<dbReference type="InterPro" id="IPR020717">
    <property type="entry name" value="Bcl2_BH1_motif_CS"/>
</dbReference>
<evidence type="ECO:0000256" key="1">
    <source>
        <dbReference type="ARBA" id="ARBA00004572"/>
    </source>
</evidence>
<dbReference type="PROSITE" id="PS50062">
    <property type="entry name" value="BCL2_FAMILY"/>
    <property type="match status" value="1"/>
</dbReference>
<dbReference type="GO" id="GO:0001836">
    <property type="term" value="P:release of cytochrome c from mitochondria"/>
    <property type="evidence" value="ECO:0007669"/>
    <property type="project" value="Ensembl"/>
</dbReference>
<dbReference type="InterPro" id="IPR036834">
    <property type="entry name" value="Bcl-2-like_sf"/>
</dbReference>
<comment type="subcellular location">
    <subcellularLocation>
        <location evidence="1">Mitochondrion outer membrane</location>
        <topology evidence="1">Single-pass membrane protein</topology>
    </subcellularLocation>
</comment>
<dbReference type="GO" id="GO:0060402">
    <property type="term" value="P:calcium ion transport into cytosol"/>
    <property type="evidence" value="ECO:0007669"/>
    <property type="project" value="Ensembl"/>
</dbReference>
<evidence type="ECO:0000256" key="5">
    <source>
        <dbReference type="ARBA" id="ARBA00022723"/>
    </source>
</evidence>
<keyword evidence="3" id="KW-0812">Transmembrane</keyword>
<dbReference type="GO" id="GO:0097192">
    <property type="term" value="P:extrinsic apoptotic signaling pathway in absence of ligand"/>
    <property type="evidence" value="ECO:0007669"/>
    <property type="project" value="Ensembl"/>
</dbReference>
<evidence type="ECO:0000259" key="15">
    <source>
        <dbReference type="SMART" id="SM00337"/>
    </source>
</evidence>
<dbReference type="GO" id="GO:0001782">
    <property type="term" value="P:B cell homeostasis"/>
    <property type="evidence" value="ECO:0007669"/>
    <property type="project" value="Ensembl"/>
</dbReference>
<dbReference type="GO" id="GO:0010046">
    <property type="term" value="P:response to mycotoxin"/>
    <property type="evidence" value="ECO:0007669"/>
    <property type="project" value="Ensembl"/>
</dbReference>
<dbReference type="Gene3D" id="1.10.437.10">
    <property type="entry name" value="Blc2-like"/>
    <property type="match status" value="1"/>
</dbReference>
<sequence>MASGNEGDPPQAQGRRGSHGRRVSSEGRVAEEAEEVFRSYAFYRYQQERQERGAELPPDPEIEQIQQDLESTRSQVGQRLAIIGDDIYRRYDAEFRTMLESLQPTRENAYMHFTKIASSLFESGTNWGRVIALLAFGYRLAMHVWQRGVSGFLRRIARYVADFMLQHHIARWIAQQGGWVSTSGHLGAGLGQVWGRELVWGQAARFGGRGRVWGEAARF</sequence>
<dbReference type="GO" id="GO:0042803">
    <property type="term" value="F:protein homodimerization activity"/>
    <property type="evidence" value="ECO:0007669"/>
    <property type="project" value="Ensembl"/>
</dbReference>
<dbReference type="GO" id="GO:0060068">
    <property type="term" value="P:vagina development"/>
    <property type="evidence" value="ECO:0007669"/>
    <property type="project" value="Ensembl"/>
</dbReference>
<dbReference type="InterPro" id="IPR046371">
    <property type="entry name" value="Bcl-2_BH1-3"/>
</dbReference>
<reference evidence="16" key="2">
    <citation type="submission" date="2025-09" db="UniProtKB">
        <authorList>
            <consortium name="Ensembl"/>
        </authorList>
    </citation>
    <scope>IDENTIFICATION</scope>
</reference>
<name>A0A8C9NWN6_SERCA</name>
<keyword evidence="8" id="KW-1133">Transmembrane helix</keyword>
<evidence type="ECO:0000256" key="7">
    <source>
        <dbReference type="ARBA" id="ARBA00022833"/>
    </source>
</evidence>
<dbReference type="FunFam" id="1.10.437.10:FF:000007">
    <property type="entry name" value="bcl-2 homologous antagonist/killer"/>
    <property type="match status" value="1"/>
</dbReference>
<protein>
    <recommendedName>
        <fullName evidence="12">Bcl-2 homologous antagonist/killer</fullName>
    </recommendedName>
    <alternativeName>
        <fullName evidence="13">Apoptosis regulator BAK</fullName>
    </alternativeName>
</protein>
<dbReference type="GO" id="GO:1902262">
    <property type="term" value="P:apoptotic process involved in blood vessel morphogenesis"/>
    <property type="evidence" value="ECO:0007669"/>
    <property type="project" value="Ensembl"/>
</dbReference>
<evidence type="ECO:0000256" key="3">
    <source>
        <dbReference type="ARBA" id="ARBA00022692"/>
    </source>
</evidence>
<feature type="domain" description="Bcl-2 Bcl-2 homology region 1-3" evidence="15">
    <location>
        <begin position="80"/>
        <end position="179"/>
    </location>
</feature>
<dbReference type="PROSITE" id="PS01080">
    <property type="entry name" value="BH1"/>
    <property type="match status" value="1"/>
</dbReference>
<dbReference type="GO" id="GO:0009620">
    <property type="term" value="P:response to fungus"/>
    <property type="evidence" value="ECO:0007669"/>
    <property type="project" value="Ensembl"/>
</dbReference>
<dbReference type="GO" id="GO:0044346">
    <property type="term" value="P:fibroblast apoptotic process"/>
    <property type="evidence" value="ECO:0007669"/>
    <property type="project" value="Ensembl"/>
</dbReference>
<dbReference type="GO" id="GO:0008053">
    <property type="term" value="P:mitochondrial fusion"/>
    <property type="evidence" value="ECO:0007669"/>
    <property type="project" value="Ensembl"/>
</dbReference>
<dbReference type="GO" id="GO:0015288">
    <property type="term" value="F:porin activity"/>
    <property type="evidence" value="ECO:0007669"/>
    <property type="project" value="Ensembl"/>
</dbReference>
<dbReference type="GO" id="GO:0002262">
    <property type="term" value="P:myeloid cell homeostasis"/>
    <property type="evidence" value="ECO:0007669"/>
    <property type="project" value="Ensembl"/>
</dbReference>
<keyword evidence="7" id="KW-0862">Zinc</keyword>
<dbReference type="GO" id="GO:0001974">
    <property type="term" value="P:blood vessel remodeling"/>
    <property type="evidence" value="ECO:0007669"/>
    <property type="project" value="Ensembl"/>
</dbReference>
<dbReference type="GO" id="GO:0032471">
    <property type="term" value="P:negative regulation of endoplasmic reticulum calcium ion concentration"/>
    <property type="evidence" value="ECO:0007669"/>
    <property type="project" value="Ensembl"/>
</dbReference>
<dbReference type="GO" id="GO:0097145">
    <property type="term" value="C:BAK complex"/>
    <property type="evidence" value="ECO:0007669"/>
    <property type="project" value="Ensembl"/>
</dbReference>
<evidence type="ECO:0000313" key="16">
    <source>
        <dbReference type="Ensembl" id="ENSSCAP00000023590.1"/>
    </source>
</evidence>
<keyword evidence="6" id="KW-1000">Mitochondrion outer membrane</keyword>
<dbReference type="GO" id="GO:0045862">
    <property type="term" value="P:positive regulation of proteolysis"/>
    <property type="evidence" value="ECO:0007669"/>
    <property type="project" value="Ensembl"/>
</dbReference>
<dbReference type="GO" id="GO:0002352">
    <property type="term" value="P:B cell negative selection"/>
    <property type="evidence" value="ECO:0007669"/>
    <property type="project" value="Ensembl"/>
</dbReference>
<dbReference type="GO" id="GO:0005783">
    <property type="term" value="C:endoplasmic reticulum"/>
    <property type="evidence" value="ECO:0007669"/>
    <property type="project" value="Ensembl"/>
</dbReference>
<dbReference type="GO" id="GO:0051400">
    <property type="term" value="F:BH domain binding"/>
    <property type="evidence" value="ECO:0007669"/>
    <property type="project" value="TreeGrafter"/>
</dbReference>
<feature type="region of interest" description="Disordered" evidence="14">
    <location>
        <begin position="1"/>
        <end position="30"/>
    </location>
</feature>
<dbReference type="GO" id="GO:0044325">
    <property type="term" value="F:transmembrane transporter binding"/>
    <property type="evidence" value="ECO:0007669"/>
    <property type="project" value="Ensembl"/>
</dbReference>
<dbReference type="SMART" id="SM00337">
    <property type="entry name" value="BCL"/>
    <property type="match status" value="1"/>
</dbReference>
<evidence type="ECO:0000256" key="10">
    <source>
        <dbReference type="ARBA" id="ARBA00023128"/>
    </source>
</evidence>
<dbReference type="GO" id="GO:1901029">
    <property type="term" value="P:negative regulation of mitochondrial outer membrane permeabilization involved in apoptotic signaling pathway"/>
    <property type="evidence" value="ECO:0007669"/>
    <property type="project" value="Ensembl"/>
</dbReference>
<dbReference type="GO" id="GO:0070059">
    <property type="term" value="P:intrinsic apoptotic signaling pathway in response to endoplasmic reticulum stress"/>
    <property type="evidence" value="ECO:0007669"/>
    <property type="project" value="Ensembl"/>
</dbReference>
<gene>
    <name evidence="16" type="primary">BAK1</name>
</gene>
<evidence type="ECO:0000256" key="4">
    <source>
        <dbReference type="ARBA" id="ARBA00022703"/>
    </source>
</evidence>
<dbReference type="GO" id="GO:0051881">
    <property type="term" value="P:regulation of mitochondrial membrane potential"/>
    <property type="evidence" value="ECO:0007669"/>
    <property type="project" value="Ensembl"/>
</dbReference>
<dbReference type="OMA" id="MTSEFQT"/>
<comment type="similarity">
    <text evidence="2">Belongs to the Bcl-2 family.</text>
</comment>
<dbReference type="GO" id="GO:0050673">
    <property type="term" value="P:epithelial cell proliferation"/>
    <property type="evidence" value="ECO:0007669"/>
    <property type="project" value="Ensembl"/>
</dbReference>
<dbReference type="PANTHER" id="PTHR11256">
    <property type="entry name" value="BCL-2 RELATED"/>
    <property type="match status" value="1"/>
</dbReference>
<dbReference type="GO" id="GO:0048597">
    <property type="term" value="P:post-embryonic camera-type eye morphogenesis"/>
    <property type="evidence" value="ECO:0007669"/>
    <property type="project" value="Ensembl"/>
</dbReference>
<accession>A0A8C9NWN6</accession>
<dbReference type="GO" id="GO:0046872">
    <property type="term" value="F:metal ion binding"/>
    <property type="evidence" value="ECO:0007669"/>
    <property type="project" value="UniProtKB-KW"/>
</dbReference>
<keyword evidence="9" id="KW-0007">Acetylation</keyword>
<dbReference type="AlphaFoldDB" id="A0A8C9NWN6"/>
<dbReference type="Ensembl" id="ENSSCAT00000026262.1">
    <property type="protein sequence ID" value="ENSSCAP00000023590.1"/>
    <property type="gene ID" value="ENSSCAG00000016887.1"/>
</dbReference>
<keyword evidence="4" id="KW-0053">Apoptosis</keyword>
<dbReference type="GO" id="GO:0010524">
    <property type="term" value="P:positive regulation of calcium ion transport into cytosol"/>
    <property type="evidence" value="ECO:0007669"/>
    <property type="project" value="Ensembl"/>
</dbReference>
<dbReference type="GO" id="GO:0035108">
    <property type="term" value="P:limb morphogenesis"/>
    <property type="evidence" value="ECO:0007669"/>
    <property type="project" value="Ensembl"/>
</dbReference>
<evidence type="ECO:0000256" key="9">
    <source>
        <dbReference type="ARBA" id="ARBA00022990"/>
    </source>
</evidence>
<evidence type="ECO:0000256" key="13">
    <source>
        <dbReference type="ARBA" id="ARBA00083617"/>
    </source>
</evidence>
<dbReference type="GO" id="GO:0010332">
    <property type="term" value="P:response to gamma radiation"/>
    <property type="evidence" value="ECO:0007669"/>
    <property type="project" value="Ensembl"/>
</dbReference>
<dbReference type="GO" id="GO:0046930">
    <property type="term" value="C:pore complex"/>
    <property type="evidence" value="ECO:0007669"/>
    <property type="project" value="Ensembl"/>
</dbReference>
<dbReference type="GO" id="GO:0001783">
    <property type="term" value="P:B cell apoptotic process"/>
    <property type="evidence" value="ECO:0007669"/>
    <property type="project" value="Ensembl"/>
</dbReference>